<evidence type="ECO:0000259" key="7">
    <source>
        <dbReference type="Pfam" id="PF00892"/>
    </source>
</evidence>
<dbReference type="PANTHER" id="PTHR22911:SF6">
    <property type="entry name" value="SOLUTE CARRIER FAMILY 35 MEMBER G1"/>
    <property type="match status" value="1"/>
</dbReference>
<evidence type="ECO:0000256" key="2">
    <source>
        <dbReference type="ARBA" id="ARBA00009853"/>
    </source>
</evidence>
<feature type="transmembrane region" description="Helical" evidence="6">
    <location>
        <begin position="102"/>
        <end position="123"/>
    </location>
</feature>
<feature type="transmembrane region" description="Helical" evidence="6">
    <location>
        <begin position="284"/>
        <end position="302"/>
    </location>
</feature>
<comment type="similarity">
    <text evidence="2">Belongs to the drug/metabolite transporter (DMT) superfamily. 10 TMS drug/metabolite exporter (DME) (TC 2.A.7.3) family.</text>
</comment>
<dbReference type="EMBL" id="FXTY01000005">
    <property type="protein sequence ID" value="SMP27700.1"/>
    <property type="molecule type" value="Genomic_DNA"/>
</dbReference>
<feature type="transmembrane region" description="Helical" evidence="6">
    <location>
        <begin position="79"/>
        <end position="96"/>
    </location>
</feature>
<feature type="transmembrane region" description="Helical" evidence="6">
    <location>
        <begin position="259"/>
        <end position="278"/>
    </location>
</feature>
<accession>A0ABY1P6T3</accession>
<comment type="caution">
    <text evidence="8">The sequence shown here is derived from an EMBL/GenBank/DDBJ whole genome shotgun (WGS) entry which is preliminary data.</text>
</comment>
<dbReference type="InterPro" id="IPR000620">
    <property type="entry name" value="EamA_dom"/>
</dbReference>
<name>A0ABY1P6T3_9RHOB</name>
<organism evidence="8 9">
    <name type="scientific">Shimia sagamensis</name>
    <dbReference type="NCBI Taxonomy" id="1566352"/>
    <lineage>
        <taxon>Bacteria</taxon>
        <taxon>Pseudomonadati</taxon>
        <taxon>Pseudomonadota</taxon>
        <taxon>Alphaproteobacteria</taxon>
        <taxon>Rhodobacterales</taxon>
        <taxon>Roseobacteraceae</taxon>
    </lineage>
</organism>
<feature type="transmembrane region" description="Helical" evidence="6">
    <location>
        <begin position="130"/>
        <end position="147"/>
    </location>
</feature>
<feature type="transmembrane region" description="Helical" evidence="6">
    <location>
        <begin position="153"/>
        <end position="171"/>
    </location>
</feature>
<dbReference type="Proteomes" id="UP001157961">
    <property type="component" value="Unassembled WGS sequence"/>
</dbReference>
<evidence type="ECO:0000313" key="8">
    <source>
        <dbReference type="EMBL" id="SMP27700.1"/>
    </source>
</evidence>
<keyword evidence="9" id="KW-1185">Reference proteome</keyword>
<dbReference type="Pfam" id="PF00892">
    <property type="entry name" value="EamA"/>
    <property type="match status" value="1"/>
</dbReference>
<feature type="transmembrane region" description="Helical" evidence="6">
    <location>
        <begin position="183"/>
        <end position="207"/>
    </location>
</feature>
<dbReference type="PANTHER" id="PTHR22911">
    <property type="entry name" value="ACYL-MALONYL CONDENSING ENZYME-RELATED"/>
    <property type="match status" value="1"/>
</dbReference>
<dbReference type="InterPro" id="IPR037185">
    <property type="entry name" value="EmrE-like"/>
</dbReference>
<evidence type="ECO:0000313" key="9">
    <source>
        <dbReference type="Proteomes" id="UP001157961"/>
    </source>
</evidence>
<keyword evidence="5 6" id="KW-0472">Membrane</keyword>
<evidence type="ECO:0000256" key="3">
    <source>
        <dbReference type="ARBA" id="ARBA00022692"/>
    </source>
</evidence>
<proteinExistence type="inferred from homology"/>
<dbReference type="SUPFAM" id="SSF103481">
    <property type="entry name" value="Multidrug resistance efflux transporter EmrE"/>
    <property type="match status" value="2"/>
</dbReference>
<sequence>MSQSRSTLPVGPLSALIATMFFAINDTAIKFLSGDYALHQIVLIRSLIGLTILMIVIVPFQGGISSLRTQRLGMHMLRGLCVVFANTTFFLGLSVLPLADAMAVFFISPLLITLFGALLLGEVIGPRRKAAVVAGMIGVLIMVRPGASDFNIALLLPLVSAVAYALLHVLTRKIGTTDSAATMAVFIQVVFIVVASLVGLLLGHGAYENSGGEMISFLLRAWHWPATADWPILFLLGCSIAFGGFFISQAYRVSEASLIAPLEYAALPVGVLFGILIFDEWPAPTTWIGMALISGAGLFVFWREAKMGSTPTPHRPRVRR</sequence>
<keyword evidence="4 6" id="KW-1133">Transmembrane helix</keyword>
<feature type="domain" description="EamA" evidence="7">
    <location>
        <begin position="11"/>
        <end position="143"/>
    </location>
</feature>
<feature type="transmembrane region" description="Helical" evidence="6">
    <location>
        <begin position="36"/>
        <end position="58"/>
    </location>
</feature>
<reference evidence="8 9" key="1">
    <citation type="submission" date="2017-05" db="EMBL/GenBank/DDBJ databases">
        <authorList>
            <person name="Varghese N."/>
            <person name="Submissions S."/>
        </authorList>
    </citation>
    <scope>NUCLEOTIDE SEQUENCE [LARGE SCALE GENOMIC DNA]</scope>
    <source>
        <strain evidence="8 9">DSM 29734</strain>
    </source>
</reference>
<evidence type="ECO:0000256" key="4">
    <source>
        <dbReference type="ARBA" id="ARBA00022989"/>
    </source>
</evidence>
<dbReference type="RefSeq" id="WP_283426839.1">
    <property type="nucleotide sequence ID" value="NZ_FXTY01000005.1"/>
</dbReference>
<comment type="subcellular location">
    <subcellularLocation>
        <location evidence="1">Membrane</location>
        <topology evidence="1">Multi-pass membrane protein</topology>
    </subcellularLocation>
</comment>
<gene>
    <name evidence="8" type="ORF">SAMN06265373_105447</name>
</gene>
<feature type="transmembrane region" description="Helical" evidence="6">
    <location>
        <begin position="227"/>
        <end position="247"/>
    </location>
</feature>
<keyword evidence="3 6" id="KW-0812">Transmembrane</keyword>
<evidence type="ECO:0000256" key="5">
    <source>
        <dbReference type="ARBA" id="ARBA00023136"/>
    </source>
</evidence>
<feature type="transmembrane region" description="Helical" evidence="6">
    <location>
        <begin position="7"/>
        <end position="24"/>
    </location>
</feature>
<evidence type="ECO:0000256" key="6">
    <source>
        <dbReference type="SAM" id="Phobius"/>
    </source>
</evidence>
<evidence type="ECO:0000256" key="1">
    <source>
        <dbReference type="ARBA" id="ARBA00004141"/>
    </source>
</evidence>
<protein>
    <submittedName>
        <fullName evidence="8">Uncharacterized membrane protein</fullName>
    </submittedName>
</protein>